<dbReference type="AlphaFoldDB" id="A0A7C5VUE2"/>
<feature type="binding site" evidence="18">
    <location>
        <position position="330"/>
    </location>
    <ligand>
        <name>phosphoenolpyruvate</name>
        <dbReference type="ChEBI" id="CHEBI:58702"/>
    </ligand>
</feature>
<reference evidence="23" key="1">
    <citation type="journal article" date="2020" name="mSystems">
        <title>Genome- and Community-Level Interaction Insights into Carbon Utilization and Element Cycling Functions of Hydrothermarchaeota in Hydrothermal Sediment.</title>
        <authorList>
            <person name="Zhou Z."/>
            <person name="Liu Y."/>
            <person name="Xu W."/>
            <person name="Pan J."/>
            <person name="Luo Z.H."/>
            <person name="Li M."/>
        </authorList>
    </citation>
    <scope>NUCLEOTIDE SEQUENCE [LARGE SCALE GENOMIC DNA]</scope>
    <source>
        <strain evidence="23">SpSt-1065</strain>
    </source>
</reference>
<dbReference type="Pfam" id="PF00391">
    <property type="entry name" value="PEP-utilizers"/>
    <property type="match status" value="1"/>
</dbReference>
<evidence type="ECO:0000256" key="15">
    <source>
        <dbReference type="ARBA" id="ARBA00033235"/>
    </source>
</evidence>
<keyword evidence="13 16" id="KW-0418">Kinase</keyword>
<dbReference type="InterPro" id="IPR023151">
    <property type="entry name" value="PEP_util_CS"/>
</dbReference>
<feature type="binding site" evidence="19">
    <location>
        <position position="427"/>
    </location>
    <ligand>
        <name>Mg(2+)</name>
        <dbReference type="ChEBI" id="CHEBI:18420"/>
    </ligand>
</feature>
<dbReference type="Gene3D" id="3.50.30.10">
    <property type="entry name" value="Phosphohistidine domain"/>
    <property type="match status" value="1"/>
</dbReference>
<evidence type="ECO:0000256" key="16">
    <source>
        <dbReference type="PIRNR" id="PIRNR000732"/>
    </source>
</evidence>
<dbReference type="SUPFAM" id="SSF47831">
    <property type="entry name" value="Enzyme I of the PEP:sugar phosphotransferase system HPr-binding (sub)domain"/>
    <property type="match status" value="1"/>
</dbReference>
<evidence type="ECO:0000259" key="21">
    <source>
        <dbReference type="Pfam" id="PF02896"/>
    </source>
</evidence>
<evidence type="ECO:0000256" key="5">
    <source>
        <dbReference type="ARBA" id="ARBA00012232"/>
    </source>
</evidence>
<dbReference type="PROSITE" id="PS00742">
    <property type="entry name" value="PEP_ENZYMES_2"/>
    <property type="match status" value="1"/>
</dbReference>
<feature type="binding site" evidence="18">
    <location>
        <position position="294"/>
    </location>
    <ligand>
        <name>phosphoenolpyruvate</name>
        <dbReference type="ChEBI" id="CHEBI:58702"/>
    </ligand>
</feature>
<dbReference type="SUPFAM" id="SSF51621">
    <property type="entry name" value="Phosphoenolpyruvate/pyruvate domain"/>
    <property type="match status" value="1"/>
</dbReference>
<dbReference type="InterPro" id="IPR036637">
    <property type="entry name" value="Phosphohistidine_dom_sf"/>
</dbReference>
<evidence type="ECO:0000259" key="22">
    <source>
        <dbReference type="Pfam" id="PF05524"/>
    </source>
</evidence>
<gene>
    <name evidence="23" type="primary">ptsP</name>
    <name evidence="23" type="ORF">ENM21_02540</name>
</gene>
<evidence type="ECO:0000256" key="17">
    <source>
        <dbReference type="PIRSR" id="PIRSR000732-1"/>
    </source>
</evidence>
<dbReference type="InterPro" id="IPR008731">
    <property type="entry name" value="PTS_EIN"/>
</dbReference>
<keyword evidence="8 16" id="KW-0963">Cytoplasm</keyword>
<dbReference type="GO" id="GO:0016301">
    <property type="term" value="F:kinase activity"/>
    <property type="evidence" value="ECO:0007669"/>
    <property type="project" value="UniProtKB-KW"/>
</dbReference>
<keyword evidence="9 16" id="KW-0762">Sugar transport</keyword>
<dbReference type="GO" id="GO:0009401">
    <property type="term" value="P:phosphoenolpyruvate-dependent sugar phosphotransferase system"/>
    <property type="evidence" value="ECO:0007669"/>
    <property type="project" value="UniProtKB-KW"/>
</dbReference>
<dbReference type="Gene3D" id="1.10.274.10">
    <property type="entry name" value="PtsI, HPr-binding domain"/>
    <property type="match status" value="1"/>
</dbReference>
<feature type="binding site" evidence="18">
    <location>
        <position position="461"/>
    </location>
    <ligand>
        <name>phosphoenolpyruvate</name>
        <dbReference type="ChEBI" id="CHEBI:58702"/>
    </ligand>
</feature>
<evidence type="ECO:0000256" key="12">
    <source>
        <dbReference type="ARBA" id="ARBA00022723"/>
    </source>
</evidence>
<dbReference type="GO" id="GO:0046872">
    <property type="term" value="F:metal ion binding"/>
    <property type="evidence" value="ECO:0007669"/>
    <property type="project" value="UniProtKB-KW"/>
</dbReference>
<evidence type="ECO:0000256" key="19">
    <source>
        <dbReference type="PIRSR" id="PIRSR000732-3"/>
    </source>
</evidence>
<dbReference type="InterPro" id="IPR000121">
    <property type="entry name" value="PEP_util_C"/>
</dbReference>
<dbReference type="EC" id="2.7.3.9" evidence="5 16"/>
<dbReference type="SUPFAM" id="SSF52009">
    <property type="entry name" value="Phosphohistidine domain"/>
    <property type="match status" value="1"/>
</dbReference>
<keyword evidence="14 16" id="KW-0460">Magnesium</keyword>
<evidence type="ECO:0000256" key="4">
    <source>
        <dbReference type="ARBA" id="ARBA00007837"/>
    </source>
</evidence>
<feature type="domain" description="PEP-utilising enzyme mobile" evidence="20">
    <location>
        <begin position="152"/>
        <end position="223"/>
    </location>
</feature>
<evidence type="ECO:0000256" key="11">
    <source>
        <dbReference type="ARBA" id="ARBA00022683"/>
    </source>
</evidence>
<evidence type="ECO:0000256" key="10">
    <source>
        <dbReference type="ARBA" id="ARBA00022679"/>
    </source>
</evidence>
<comment type="function">
    <text evidence="16">General (non sugar-specific) component of the phosphoenolpyruvate-dependent sugar phosphotransferase system (sugar PTS). This major carbohydrate active-transport system catalyzes the phosphorylation of incoming sugar substrates concomitantly with their translocation across the cell membrane. Enzyme I transfers the phosphoryl group from phosphoenolpyruvate (PEP) to the phosphoryl carrier protein (HPr).</text>
</comment>
<keyword evidence="12 16" id="KW-0479">Metal-binding</keyword>
<sequence>MGRRELCGIPLVAGIVSGSAWWFQAEKEVQPRVTATGQTAWQLLQEARQAAVEELRALIELRRAELAPDDLAVLEAQVLMIQDPELDRLVTEALDRGLTVEEAWEGAIERTRKLLEALPDPYLRARAADVRDIGARVLRRLRGVDRQPASGPGGILLAEDLTPSEVVALERSRVLGVALVAGSLTTHAAILLRNRGIPAVIGLGPALREVKDGTVVTLDGERGCVILEPTEDEVAASQERQSLLARVRAAAWEQRNEPAQTLDGIVIEVGANVGSLADAVRARENGADGIGLLRTEFLYLERETPPSEEELREQVGAILDAMGHRPVIVRTLDIGGDKPLPYVSLPPEANPFLGIRGIRLSQQQPELFRVQLRALCQLRRPGLRIMLPMVATIDEVQWARQVLNDVCRELQESSGVVKTLELGIMIEVPSAALLADHLAEVADFFSIGTNDLTQYVMAADRTHAALGTLQDPLHPAVLRLVAQVVASARQKGRWVGVCGEAASDLTAVPLLIGLGVQELSVNPDLVPDVKAEVRRWSLRMAQDVAQRALQCRDAAEVRSLVRHQREQPEESTPRQS</sequence>
<comment type="subcellular location">
    <subcellularLocation>
        <location evidence="3 16">Cytoplasm</location>
    </subcellularLocation>
</comment>
<feature type="active site" description="Proton donor" evidence="17">
    <location>
        <position position="498"/>
    </location>
</feature>
<feature type="active site" description="Tele-phosphohistidine intermediate" evidence="17">
    <location>
        <position position="187"/>
    </location>
</feature>
<organism evidence="23">
    <name type="scientific">Thermomicrobium roseum</name>
    <dbReference type="NCBI Taxonomy" id="500"/>
    <lineage>
        <taxon>Bacteria</taxon>
        <taxon>Pseudomonadati</taxon>
        <taxon>Thermomicrobiota</taxon>
        <taxon>Thermomicrobia</taxon>
        <taxon>Thermomicrobiales</taxon>
        <taxon>Thermomicrobiaceae</taxon>
        <taxon>Thermomicrobium</taxon>
    </lineage>
</organism>
<dbReference type="EMBL" id="DRWX01000126">
    <property type="protein sequence ID" value="HHM96073.1"/>
    <property type="molecule type" value="Genomic_DNA"/>
</dbReference>
<comment type="caution">
    <text evidence="23">The sequence shown here is derived from an EMBL/GenBank/DDBJ whole genome shotgun (WGS) entry which is preliminary data.</text>
</comment>
<proteinExistence type="inferred from homology"/>
<keyword evidence="10 16" id="KW-0808">Transferase</keyword>
<evidence type="ECO:0000259" key="20">
    <source>
        <dbReference type="Pfam" id="PF00391"/>
    </source>
</evidence>
<comment type="cofactor">
    <cofactor evidence="2 16 19">
        <name>Mg(2+)</name>
        <dbReference type="ChEBI" id="CHEBI:18420"/>
    </cofactor>
</comment>
<dbReference type="PANTHER" id="PTHR46244:SF6">
    <property type="entry name" value="PHOSPHOENOLPYRUVATE-PROTEIN PHOSPHOTRANSFERASE"/>
    <property type="match status" value="1"/>
</dbReference>
<dbReference type="InterPro" id="IPR015813">
    <property type="entry name" value="Pyrv/PenolPyrv_kinase-like_dom"/>
</dbReference>
<dbReference type="InterPro" id="IPR036618">
    <property type="entry name" value="PtsI_HPr-bd_sf"/>
</dbReference>
<evidence type="ECO:0000256" key="13">
    <source>
        <dbReference type="ARBA" id="ARBA00022777"/>
    </source>
</evidence>
<keyword evidence="7 16" id="KW-0813">Transport</keyword>
<evidence type="ECO:0000256" key="3">
    <source>
        <dbReference type="ARBA" id="ARBA00004496"/>
    </source>
</evidence>
<dbReference type="Gene3D" id="3.20.20.60">
    <property type="entry name" value="Phosphoenolpyruvate-binding domains"/>
    <property type="match status" value="1"/>
</dbReference>
<dbReference type="InterPro" id="IPR050499">
    <property type="entry name" value="PEP-utilizing_PTS_enzyme"/>
</dbReference>
<dbReference type="InterPro" id="IPR040442">
    <property type="entry name" value="Pyrv_kinase-like_dom_sf"/>
</dbReference>
<dbReference type="Pfam" id="PF05524">
    <property type="entry name" value="PEP-utilisers_N"/>
    <property type="match status" value="1"/>
</dbReference>
<dbReference type="GO" id="GO:0008965">
    <property type="term" value="F:phosphoenolpyruvate-protein phosphotransferase activity"/>
    <property type="evidence" value="ECO:0007669"/>
    <property type="project" value="UniProtKB-EC"/>
</dbReference>
<comment type="catalytic activity">
    <reaction evidence="1 16">
        <text>L-histidyl-[protein] + phosphoenolpyruvate = N(pros)-phospho-L-histidyl-[protein] + pyruvate</text>
        <dbReference type="Rhea" id="RHEA:23880"/>
        <dbReference type="Rhea" id="RHEA-COMP:9745"/>
        <dbReference type="Rhea" id="RHEA-COMP:9746"/>
        <dbReference type="ChEBI" id="CHEBI:15361"/>
        <dbReference type="ChEBI" id="CHEBI:29979"/>
        <dbReference type="ChEBI" id="CHEBI:58702"/>
        <dbReference type="ChEBI" id="CHEBI:64837"/>
        <dbReference type="EC" id="2.7.3.9"/>
    </reaction>
</comment>
<protein>
    <recommendedName>
        <fullName evidence="6 16">Phosphoenolpyruvate-protein phosphotransferase</fullName>
        <ecNumber evidence="5 16">2.7.3.9</ecNumber>
    </recommendedName>
    <alternativeName>
        <fullName evidence="15 16">Phosphotransferase system, enzyme I</fullName>
    </alternativeName>
</protein>
<evidence type="ECO:0000256" key="14">
    <source>
        <dbReference type="ARBA" id="ARBA00022842"/>
    </source>
</evidence>
<dbReference type="InterPro" id="IPR024692">
    <property type="entry name" value="PTS_EI"/>
</dbReference>
<evidence type="ECO:0000256" key="7">
    <source>
        <dbReference type="ARBA" id="ARBA00022448"/>
    </source>
</evidence>
<accession>A0A7C5VUE2</accession>
<feature type="domain" description="Phosphotransferase system enzyme I N-terminal" evidence="22">
    <location>
        <begin position="8"/>
        <end position="126"/>
    </location>
</feature>
<evidence type="ECO:0000256" key="8">
    <source>
        <dbReference type="ARBA" id="ARBA00022490"/>
    </source>
</evidence>
<evidence type="ECO:0000256" key="2">
    <source>
        <dbReference type="ARBA" id="ARBA00001946"/>
    </source>
</evidence>
<name>A0A7C5VUE2_THERO</name>
<feature type="binding site" evidence="19">
    <location>
        <position position="451"/>
    </location>
    <ligand>
        <name>Mg(2+)</name>
        <dbReference type="ChEBI" id="CHEBI:18420"/>
    </ligand>
</feature>
<comment type="similarity">
    <text evidence="4 16">Belongs to the PEP-utilizing enzyme family.</text>
</comment>
<evidence type="ECO:0000256" key="6">
    <source>
        <dbReference type="ARBA" id="ARBA00016544"/>
    </source>
</evidence>
<evidence type="ECO:0000256" key="18">
    <source>
        <dbReference type="PIRSR" id="PIRSR000732-2"/>
    </source>
</evidence>
<dbReference type="PRINTS" id="PR01736">
    <property type="entry name" value="PHPHTRNFRASE"/>
</dbReference>
<keyword evidence="11 16" id="KW-0598">Phosphotransferase system</keyword>
<evidence type="ECO:0000256" key="9">
    <source>
        <dbReference type="ARBA" id="ARBA00022597"/>
    </source>
</evidence>
<feature type="domain" description="PEP-utilising enzyme C-terminal" evidence="21">
    <location>
        <begin position="253"/>
        <end position="535"/>
    </location>
</feature>
<dbReference type="NCBIfam" id="TIGR01417">
    <property type="entry name" value="PTS_I_fam"/>
    <property type="match status" value="1"/>
</dbReference>
<dbReference type="InterPro" id="IPR008279">
    <property type="entry name" value="PEP-util_enz_mobile_dom"/>
</dbReference>
<keyword evidence="23" id="KW-0670">Pyruvate</keyword>
<evidence type="ECO:0000313" key="23">
    <source>
        <dbReference type="EMBL" id="HHM96073.1"/>
    </source>
</evidence>
<dbReference type="InterPro" id="IPR006318">
    <property type="entry name" value="PTS_EI-like"/>
</dbReference>
<dbReference type="Pfam" id="PF02896">
    <property type="entry name" value="PEP-utilizers_C"/>
    <property type="match status" value="1"/>
</dbReference>
<feature type="binding site" evidence="18">
    <location>
        <begin position="450"/>
        <end position="451"/>
    </location>
    <ligand>
        <name>phosphoenolpyruvate</name>
        <dbReference type="ChEBI" id="CHEBI:58702"/>
    </ligand>
</feature>
<evidence type="ECO:0000256" key="1">
    <source>
        <dbReference type="ARBA" id="ARBA00000683"/>
    </source>
</evidence>
<dbReference type="GO" id="GO:0005737">
    <property type="term" value="C:cytoplasm"/>
    <property type="evidence" value="ECO:0007669"/>
    <property type="project" value="UniProtKB-SubCell"/>
</dbReference>
<dbReference type="PANTHER" id="PTHR46244">
    <property type="entry name" value="PHOSPHOENOLPYRUVATE-PROTEIN PHOSPHOTRANSFERASE"/>
    <property type="match status" value="1"/>
</dbReference>
<dbReference type="PIRSF" id="PIRSF000732">
    <property type="entry name" value="PTS_enzyme_I"/>
    <property type="match status" value="1"/>
</dbReference>